<dbReference type="GO" id="GO:0012505">
    <property type="term" value="C:endomembrane system"/>
    <property type="evidence" value="ECO:0007669"/>
    <property type="project" value="TreeGrafter"/>
</dbReference>
<evidence type="ECO:0000313" key="7">
    <source>
        <dbReference type="EMBL" id="CAI9090220.1"/>
    </source>
</evidence>
<dbReference type="EMBL" id="OX459118">
    <property type="protein sequence ID" value="CAI9090220.1"/>
    <property type="molecule type" value="Genomic_DNA"/>
</dbReference>
<dbReference type="Pfam" id="PF20067">
    <property type="entry name" value="SSL_N"/>
    <property type="match status" value="1"/>
</dbReference>
<accession>A0AAV1C3Q6</accession>
<gene>
    <name evidence="7" type="ORF">OLC1_LOCUS2424</name>
</gene>
<dbReference type="PANTHER" id="PTHR10426">
    <property type="entry name" value="STRICTOSIDINE SYNTHASE-RELATED"/>
    <property type="match status" value="1"/>
</dbReference>
<keyword evidence="5" id="KW-0325">Glycoprotein</keyword>
<evidence type="ECO:0000256" key="5">
    <source>
        <dbReference type="ARBA" id="ARBA00023180"/>
    </source>
</evidence>
<dbReference type="GO" id="GO:0016787">
    <property type="term" value="F:hydrolase activity"/>
    <property type="evidence" value="ECO:0007669"/>
    <property type="project" value="TreeGrafter"/>
</dbReference>
<protein>
    <submittedName>
        <fullName evidence="7">OLC1v1024946C1</fullName>
    </submittedName>
</protein>
<dbReference type="AlphaFoldDB" id="A0AAV1C3Q6"/>
<keyword evidence="4" id="KW-0732">Signal</keyword>
<reference evidence="7" key="1">
    <citation type="submission" date="2023-03" db="EMBL/GenBank/DDBJ databases">
        <authorList>
            <person name="Julca I."/>
        </authorList>
    </citation>
    <scope>NUCLEOTIDE SEQUENCE</scope>
</reference>
<name>A0AAV1C3Q6_OLDCO</name>
<organism evidence="7 8">
    <name type="scientific">Oldenlandia corymbosa var. corymbosa</name>
    <dbReference type="NCBI Taxonomy" id="529605"/>
    <lineage>
        <taxon>Eukaryota</taxon>
        <taxon>Viridiplantae</taxon>
        <taxon>Streptophyta</taxon>
        <taxon>Embryophyta</taxon>
        <taxon>Tracheophyta</taxon>
        <taxon>Spermatophyta</taxon>
        <taxon>Magnoliopsida</taxon>
        <taxon>eudicotyledons</taxon>
        <taxon>Gunneridae</taxon>
        <taxon>Pentapetalae</taxon>
        <taxon>asterids</taxon>
        <taxon>lamiids</taxon>
        <taxon>Gentianales</taxon>
        <taxon>Rubiaceae</taxon>
        <taxon>Rubioideae</taxon>
        <taxon>Spermacoceae</taxon>
        <taxon>Hedyotis-Oldenlandia complex</taxon>
        <taxon>Oldenlandia</taxon>
    </lineage>
</organism>
<evidence type="ECO:0000259" key="6">
    <source>
        <dbReference type="Pfam" id="PF03088"/>
    </source>
</evidence>
<sequence length="311" mass="34112">MASRIPRLIQRFPIPDASGPESIAFDPTGGGPYTGVFDGRILRWDPIQSRWITFAVTTPIRTSCEGSHDHTLTESKCGRPLGLDFNKRTGELYIADAYRGLLVVGPKGGVATQLATLAQGHPFRLTNDVVVDQTNGLVYFTDSSIKYPRKDYGSILSTRDNTGRLLVYDPITRAVTVLANGLMFPNGVALSQRGDFILVTETTNGRVLRYWLRPAPGKSAGTIELFAQLPGNPDNIRKNQNGDFWVAMNSRGVPNFTGLGMIARLDQNGKIVVVPQDPTGAMWRHASHVHEDRGSLWIGSVVESAIVRLRI</sequence>
<feature type="domain" description="Strictosidine synthase conserved region" evidence="6">
    <location>
        <begin position="127"/>
        <end position="213"/>
    </location>
</feature>
<evidence type="ECO:0000256" key="3">
    <source>
        <dbReference type="ARBA" id="ARBA00022554"/>
    </source>
</evidence>
<dbReference type="InterPro" id="IPR011042">
    <property type="entry name" value="6-blade_b-propeller_TolB-like"/>
</dbReference>
<dbReference type="InterPro" id="IPR018119">
    <property type="entry name" value="Strictosidine_synth_cons-reg"/>
</dbReference>
<evidence type="ECO:0000256" key="2">
    <source>
        <dbReference type="ARBA" id="ARBA00009191"/>
    </source>
</evidence>
<dbReference type="Proteomes" id="UP001161247">
    <property type="component" value="Chromosome 1"/>
</dbReference>
<dbReference type="Pfam" id="PF03088">
    <property type="entry name" value="Str_synth"/>
    <property type="match status" value="1"/>
</dbReference>
<dbReference type="GO" id="GO:0005773">
    <property type="term" value="C:vacuole"/>
    <property type="evidence" value="ECO:0007669"/>
    <property type="project" value="UniProtKB-SubCell"/>
</dbReference>
<evidence type="ECO:0000256" key="1">
    <source>
        <dbReference type="ARBA" id="ARBA00004116"/>
    </source>
</evidence>
<evidence type="ECO:0000256" key="4">
    <source>
        <dbReference type="ARBA" id="ARBA00022729"/>
    </source>
</evidence>
<dbReference type="PANTHER" id="PTHR10426:SF79">
    <property type="entry name" value="PROTEIN STRICTOSIDINE SYNTHASE-LIKE 2"/>
    <property type="match status" value="1"/>
</dbReference>
<evidence type="ECO:0000313" key="8">
    <source>
        <dbReference type="Proteomes" id="UP001161247"/>
    </source>
</evidence>
<comment type="similarity">
    <text evidence="2">Belongs to the strictosidine synthase family.</text>
</comment>
<comment type="subcellular location">
    <subcellularLocation>
        <location evidence="1">Vacuole</location>
    </subcellularLocation>
</comment>
<keyword evidence="8" id="KW-1185">Reference proteome</keyword>
<keyword evidence="3" id="KW-0926">Vacuole</keyword>
<proteinExistence type="inferred from homology"/>
<dbReference type="FunFam" id="2.120.10.30:FF:000032">
    <property type="entry name" value="Protein STRICTOSIDINE SYNTHASE-LIKE 13"/>
    <property type="match status" value="1"/>
</dbReference>
<dbReference type="Gene3D" id="2.120.10.30">
    <property type="entry name" value="TolB, C-terminal domain"/>
    <property type="match status" value="1"/>
</dbReference>
<dbReference type="SUPFAM" id="SSF63829">
    <property type="entry name" value="Calcium-dependent phosphotriesterase"/>
    <property type="match status" value="1"/>
</dbReference>